<evidence type="ECO:0000256" key="4">
    <source>
        <dbReference type="ARBA" id="ARBA00022670"/>
    </source>
</evidence>
<evidence type="ECO:0000313" key="23">
    <source>
        <dbReference type="WBParaSite" id="TCONS_00016912.p1"/>
    </source>
</evidence>
<keyword evidence="3" id="KW-0272">Extracellular matrix</keyword>
<feature type="disulfide bond" evidence="16">
    <location>
        <begin position="707"/>
        <end position="729"/>
    </location>
</feature>
<feature type="disulfide bond" evidence="16">
    <location>
        <begin position="724"/>
        <end position="758"/>
    </location>
</feature>
<feature type="binding site" evidence="15">
    <location>
        <position position="472"/>
    </location>
    <ligand>
        <name>Ca(2+)</name>
        <dbReference type="ChEBI" id="CHEBI:29108"/>
        <label>1</label>
    </ligand>
</feature>
<evidence type="ECO:0000256" key="18">
    <source>
        <dbReference type="SAM" id="Phobius"/>
    </source>
</evidence>
<dbReference type="PANTHER" id="PTHR13723">
    <property type="entry name" value="ADAMTS A DISINTEGRIN AND METALLOPROTEASE WITH THROMBOSPONDIN MOTIFS PROTEASE"/>
    <property type="match status" value="1"/>
</dbReference>
<feature type="binding site" evidence="15">
    <location>
        <position position="472"/>
    </location>
    <ligand>
        <name>Ca(2+)</name>
        <dbReference type="ChEBI" id="CHEBI:29108"/>
        <label>2</label>
    </ligand>
</feature>
<keyword evidence="21" id="KW-1185">Reference proteome</keyword>
<dbReference type="InterPro" id="IPR036383">
    <property type="entry name" value="TSP1_rpt_sf"/>
</dbReference>
<feature type="disulfide bond" evidence="16">
    <location>
        <begin position="787"/>
        <end position="824"/>
    </location>
</feature>
<dbReference type="GO" id="GO:0006508">
    <property type="term" value="P:proteolysis"/>
    <property type="evidence" value="ECO:0007669"/>
    <property type="project" value="UniProtKB-KW"/>
</dbReference>
<dbReference type="Pfam" id="PF13688">
    <property type="entry name" value="Reprolysin_5"/>
    <property type="match status" value="1"/>
</dbReference>
<feature type="disulfide bond" evidence="16">
    <location>
        <begin position="544"/>
        <end position="597"/>
    </location>
</feature>
<evidence type="ECO:0000313" key="22">
    <source>
        <dbReference type="WBParaSite" id="SSTP_0000348500.1"/>
    </source>
</evidence>
<keyword evidence="15" id="KW-0106">Calcium</keyword>
<keyword evidence="4" id="KW-0645">Protease</keyword>
<evidence type="ECO:0000256" key="2">
    <source>
        <dbReference type="ARBA" id="ARBA00022525"/>
    </source>
</evidence>
<evidence type="ECO:0000256" key="16">
    <source>
        <dbReference type="PIRSR" id="PIRSR613273-3"/>
    </source>
</evidence>
<dbReference type="GO" id="GO:0009653">
    <property type="term" value="P:anatomical structure morphogenesis"/>
    <property type="evidence" value="ECO:0007669"/>
    <property type="project" value="UniProtKB-ARBA"/>
</dbReference>
<dbReference type="InterPro" id="IPR001590">
    <property type="entry name" value="Peptidase_M12B"/>
</dbReference>
<dbReference type="InterPro" id="IPR050439">
    <property type="entry name" value="ADAMTS_ADAMTS-like"/>
</dbReference>
<feature type="domain" description="GON" evidence="20">
    <location>
        <begin position="2108"/>
        <end position="2309"/>
    </location>
</feature>
<reference evidence="22" key="1">
    <citation type="submission" date="2015-08" db="UniProtKB">
        <authorList>
            <consortium name="WormBaseParasite"/>
        </authorList>
    </citation>
    <scope>IDENTIFICATION</scope>
</reference>
<dbReference type="Pfam" id="PF17771">
    <property type="entry name" value="ADAMTS_CR_2"/>
    <property type="match status" value="1"/>
</dbReference>
<keyword evidence="8" id="KW-0378">Hydrolase</keyword>
<evidence type="ECO:0000256" key="9">
    <source>
        <dbReference type="ARBA" id="ARBA00022833"/>
    </source>
</evidence>
<dbReference type="PRINTS" id="PR01857">
    <property type="entry name" value="ADAMTSFAMILY"/>
</dbReference>
<feature type="binding site" evidence="15">
    <location>
        <position position="677"/>
    </location>
    <ligand>
        <name>Ca(2+)</name>
        <dbReference type="ChEBI" id="CHEBI:29108"/>
        <label>1</label>
    </ligand>
</feature>
<feature type="binding site" evidence="15 17">
    <location>
        <position position="617"/>
    </location>
    <ligand>
        <name>Zn(2+)</name>
        <dbReference type="ChEBI" id="CHEBI:29105"/>
        <note>catalytic</note>
    </ligand>
</feature>
<feature type="binding site" evidence="15">
    <location>
        <position position="680"/>
    </location>
    <ligand>
        <name>Ca(2+)</name>
        <dbReference type="ChEBI" id="CHEBI:29108"/>
        <label>2</label>
    </ligand>
</feature>
<proteinExistence type="predicted"/>
<evidence type="ECO:0000256" key="3">
    <source>
        <dbReference type="ARBA" id="ARBA00022530"/>
    </source>
</evidence>
<evidence type="ECO:0000313" key="21">
    <source>
        <dbReference type="Proteomes" id="UP000035681"/>
    </source>
</evidence>
<feature type="disulfide bond" evidence="16">
    <location>
        <begin position="573"/>
        <end position="579"/>
    </location>
</feature>
<dbReference type="Gene3D" id="2.60.120.830">
    <property type="match status" value="1"/>
</dbReference>
<keyword evidence="9 15" id="KW-0862">Zinc</keyword>
<evidence type="ECO:0000256" key="1">
    <source>
        <dbReference type="ARBA" id="ARBA00004302"/>
    </source>
</evidence>
<dbReference type="SUPFAM" id="SSF55486">
    <property type="entry name" value="Metalloproteases ('zincins'), catalytic domain"/>
    <property type="match status" value="1"/>
</dbReference>
<dbReference type="InterPro" id="IPR013273">
    <property type="entry name" value="ADAMTS/ADAMTS-like"/>
</dbReference>
<comment type="subcellular location">
    <subcellularLocation>
        <location evidence="1">Secreted</location>
        <location evidence="1">Extracellular space</location>
        <location evidence="1">Extracellular matrix</location>
        <location evidence="1">Basement membrane</location>
    </subcellularLocation>
</comment>
<dbReference type="InterPro" id="IPR041645">
    <property type="entry name" value="ADAMTS_CR_2"/>
</dbReference>
<dbReference type="InterPro" id="IPR045371">
    <property type="entry name" value="ADAMTS_CR_3"/>
</dbReference>
<comment type="cofactor">
    <cofactor evidence="15">
        <name>Zn(2+)</name>
        <dbReference type="ChEBI" id="CHEBI:29105"/>
    </cofactor>
    <text evidence="15">Binds 1 zinc ion per subunit.</text>
</comment>
<keyword evidence="18" id="KW-0472">Membrane</keyword>
<dbReference type="Pfam" id="PF19030">
    <property type="entry name" value="TSP1_ADAMTS"/>
    <property type="match status" value="16"/>
</dbReference>
<evidence type="ECO:0000256" key="11">
    <source>
        <dbReference type="ARBA" id="ARBA00023049"/>
    </source>
</evidence>
<sequence length="2321" mass="264861">MNVEGVASTSTSMYDETAVNPEGLELIKHCQKSNNKYQNRRLSNTGVCRRNNIKSISGDNKKLTSYFENNSISTSSSKNSNLSYNDKTNFNVPSPKLKKNINEKNTHIGDLRQDNNLLHWSEEKSILDNIFLKKKLLKNPFYNDKKEQHKEGIINYLTKNIKEIFQNHSLLVYIGAFIITTLIIIISFTALSYTSPKNLEKMSTESRNVKPLPPIKEYFKNKKAKYSGTSQSEGVIWSLNRHQFRRKRSTNSVDDKKNIKGVKGLARDCGLRCVFKLRTLKSKEKLKITLVRWKSILSSTNEDEYKNNEIENSNDKIIPLVQFLDSEDQTTAHLATTSPNCMYSAKIDNVKESSIVNLCDSHYGLFGTLFLSDGTYIIEPIINDDKNGIVEISKNTEKGKTQKSHLIYKSKPANFEHAHKPTDYIPIYKNVTFHYTNDIKIINETNNVYADDIYMRKKRSRRNANSWDHYVEVLAVADFKMLQYHGDNLENYVLTLFSTVASIYRHPSLRAAINIVVVRLIIIRNERSGPFISNRAQETLQNFCEWQQNYNDLNDDRINHHDVAILLTRQDICRAKNKCDTLGLAELGTMCDYKRSCAIIEDNGLSAAFTIAHELGHVFNIPHDDEPKCGYYMALNKENFHIMAPTLQYNTHPWSWSPCSAGSLAKFLDSHRAQTQCILDSPIQRKYYDKVFENPSPGEMYDVKQQCQFVYGHDSNICPYMPTCRRLWCAVKIANNQGCRTQHMPWADGTPCGKNSWCHAGECVGMSPEQRPKTDGSWGTWHSWGECSRTCGGGIQKGYRDCDNPRPANGGKYCLGQRVRYRSCNIQDCPWDTPAVREMQCSEFDGKNVGIHNVPHSVKWIPKYNGLNGNERCKLYCIESGKSAFYLLKDKVMDGTPCDNFGDDVCIDGSCHKAGCDKILDSGLKRDICGVCGGDGTSCTVVEGTFNERGSYGYNEILKIPAGSANIDIRQHGYKNNKEDDNYLALRSENGEFLLNGHYQVSVFRKLVHINDVILEYSGSDKVVERINGTGPIRSDLYLHVLTVGTLNPPDIRYKYYVPTHKYHYLRQPTRTFSWRHLDRWSPCSSQCQGTQKQLSSCFDLTTNRQVSDQHCVHANKPSDVIKMCNIDCYLKWQTISQSSCSVPCGHGHKYQRIFCVKQHNNGTDEYVHEQECNEETKPETKVPCFIDCSGKRWNYTNWSDCSASCGSNGIKKRYATCIDAHQRIIDSLRCKNIQKEQTEIECNRIPCPHWVYGEWTECSRTCDGGIQVRHASCHDASSKDVNPNLCPRNELSTRQQCNTQPCRRWKFGQWSSCSVTCGSGVESRTAQCIDNSGKILSDDMCDIQQKIIQKPCERLSCPQYKYTEWSSCSVTCNDGWKRRRVSCVDHRNQDVPLSICKKSGEPVPPSHQPCNLGSCPFWRTKTWGPCSNSCGSGHRQRIVECVYREQVVDASICSDNDKPKEKDDCHLAECTYWLTSNWTPCSVTCGGGLQSRNVSCVKGNKVVEFFECDLKTRPKSEKECIRDQCYDNNNNSQFKINDYSSEQISRAQWVFGPWSDCSKSCGNGTQRRIVICRDTANGNNLETIYCRNLEPVPSERSCMLKPCASWKIRNWAPCSATCGIDVYQERIVSCEANDPSQTHLVNENTCDPSQYPVSRRKCDLKPCPSVKVITYGTWITGNWTSCSAQCGGGWRRRNVTCNTSRCNETDKPNVFDRCNKNACKTGVWQYSPWTRCSVSCDNGIQSRQVWCEKDIINRIKTSDNDCYQEEKPILTRQCTMPKCSFKNNILSSNVIPKNGEKNVNKNTYRWIADKWSSCSRSCGKGSKSRRVYCSNYKQEIVNSTLCNIKEKPESIIECKVASCVRWKADKWSECSATCGYGIQRRSIHCKLGRRPVPPDINCMHLPKPLETRKCKITDCPIYKWHVTRWSKCTDPCSPMNQTRKVHCVNNDGKTAALRMCKNSEKPIFKRICDISKCPYYWVPGSWSTCSKTCGDGLQFRRLECRVKPQKHFNITTTTPKTPKMPIVLSKLCMPLPRPPISKKCEVRDCNAKYHWTVGPWTQCSASCGEGYKLRRVRCVDKYGKRVNKKLCNDIEKDKPSRREPCIIRNCLPANCEEIKAQTPYKNVTDGDYTILFAGYKLNVYCHRMNDSLPRTYINVNPNTNFAEIYSKRLLNPNTCPFDGLRNETCDCKEERYEMSGFTSFSKLRIDLYNMKINLHDFTFSKNKFGEQIPYGTAGDCYSGADCPQGRFSIDLRETSLRVSDTVRWIDVGQKPSSRIERAENNAYILGYCGGICGKCSPDPYRGLTVEVDQKQKPIIGENKI</sequence>
<comment type="caution">
    <text evidence="17">Lacks conserved residue(s) required for the propagation of feature annotation.</text>
</comment>
<feature type="binding site" evidence="15">
    <location>
        <position position="555"/>
    </location>
    <ligand>
        <name>Ca(2+)</name>
        <dbReference type="ChEBI" id="CHEBI:29108"/>
        <label>2</label>
    </ligand>
</feature>
<feature type="binding site" evidence="15">
    <location>
        <position position="680"/>
    </location>
    <ligand>
        <name>Ca(2+)</name>
        <dbReference type="ChEBI" id="CHEBI:29108"/>
        <label>1</label>
    </ligand>
</feature>
<evidence type="ECO:0000256" key="17">
    <source>
        <dbReference type="PROSITE-ProRule" id="PRU00276"/>
    </source>
</evidence>
<feature type="disulfide bond" evidence="16">
    <location>
        <begin position="802"/>
        <end position="814"/>
    </location>
</feature>
<evidence type="ECO:0000256" key="10">
    <source>
        <dbReference type="ARBA" id="ARBA00022869"/>
    </source>
</evidence>
<evidence type="ECO:0000259" key="20">
    <source>
        <dbReference type="PROSITE" id="PS51046"/>
    </source>
</evidence>
<evidence type="ECO:0000256" key="6">
    <source>
        <dbReference type="ARBA" id="ARBA00022729"/>
    </source>
</evidence>
<dbReference type="Gene3D" id="3.40.1620.60">
    <property type="match status" value="1"/>
</dbReference>
<feature type="disulfide bond" evidence="16">
    <location>
        <begin position="718"/>
        <end position="739"/>
    </location>
</feature>
<dbReference type="GO" id="GO:0004222">
    <property type="term" value="F:metalloendopeptidase activity"/>
    <property type="evidence" value="ECO:0007669"/>
    <property type="project" value="InterPro"/>
</dbReference>
<dbReference type="STRING" id="6248.A0A0K0E1W7"/>
<dbReference type="Gene3D" id="3.40.390.10">
    <property type="entry name" value="Collagenase (Catalytic Domain)"/>
    <property type="match status" value="1"/>
</dbReference>
<dbReference type="InterPro" id="IPR010294">
    <property type="entry name" value="ADAMTS_spacer1"/>
</dbReference>
<feature type="transmembrane region" description="Helical" evidence="18">
    <location>
        <begin position="170"/>
        <end position="193"/>
    </location>
</feature>
<dbReference type="FunFam" id="3.40.390.10:FF:000001">
    <property type="entry name" value="A disintegrin and metalloproteinase with thrombospondin motifs 1"/>
    <property type="match status" value="1"/>
</dbReference>
<keyword evidence="18" id="KW-0812">Transmembrane</keyword>
<feature type="disulfide bond" evidence="16">
    <location>
        <begin position="791"/>
        <end position="829"/>
    </location>
</feature>
<keyword evidence="11" id="KW-0482">Metalloprotease</keyword>
<keyword evidence="13" id="KW-0325">Glycoprotein</keyword>
<feature type="binding site" evidence="15">
    <location>
        <position position="562"/>
    </location>
    <ligand>
        <name>Ca(2+)</name>
        <dbReference type="ChEBI" id="CHEBI:29108"/>
        <label>1</label>
    </ligand>
</feature>
<evidence type="ECO:0000256" key="5">
    <source>
        <dbReference type="ARBA" id="ARBA00022723"/>
    </source>
</evidence>
<feature type="binding site" evidence="15 17">
    <location>
        <position position="623"/>
    </location>
    <ligand>
        <name>Zn(2+)</name>
        <dbReference type="ChEBI" id="CHEBI:29105"/>
        <note>catalytic</note>
    </ligand>
</feature>
<dbReference type="InterPro" id="IPR000884">
    <property type="entry name" value="TSP1_rpt"/>
</dbReference>
<dbReference type="InterPro" id="IPR012314">
    <property type="entry name" value="Pept_M12B_GON-ADAMTSs"/>
</dbReference>
<dbReference type="PROSITE" id="PS50092">
    <property type="entry name" value="TSP1"/>
    <property type="match status" value="15"/>
</dbReference>
<organism evidence="22">
    <name type="scientific">Strongyloides stercoralis</name>
    <name type="common">Threadworm</name>
    <dbReference type="NCBI Taxonomy" id="6248"/>
    <lineage>
        <taxon>Eukaryota</taxon>
        <taxon>Metazoa</taxon>
        <taxon>Ecdysozoa</taxon>
        <taxon>Nematoda</taxon>
        <taxon>Chromadorea</taxon>
        <taxon>Rhabditida</taxon>
        <taxon>Tylenchina</taxon>
        <taxon>Panagrolaimomorpha</taxon>
        <taxon>Strongyloidoidea</taxon>
        <taxon>Strongyloididae</taxon>
        <taxon>Strongyloides</taxon>
    </lineage>
</organism>
<feature type="domain" description="Peptidase M12B" evidence="19">
    <location>
        <begin position="469"/>
        <end position="682"/>
    </location>
</feature>
<keyword evidence="12 16" id="KW-1015">Disulfide bond</keyword>
<dbReference type="FunFam" id="2.20.100.10:FF:000005">
    <property type="entry name" value="ADAM metallopeptidase with thrombospondin type 1 motif 9"/>
    <property type="match status" value="7"/>
</dbReference>
<dbReference type="Pfam" id="PF08685">
    <property type="entry name" value="GON"/>
    <property type="match status" value="1"/>
</dbReference>
<evidence type="ECO:0000256" key="13">
    <source>
        <dbReference type="ARBA" id="ARBA00023180"/>
    </source>
</evidence>
<dbReference type="Pfam" id="PF19236">
    <property type="entry name" value="ADAMTS_CR_3"/>
    <property type="match status" value="1"/>
</dbReference>
<dbReference type="CDD" id="cd04273">
    <property type="entry name" value="ZnMc_ADAMTS_like"/>
    <property type="match status" value="1"/>
</dbReference>
<dbReference type="PROSITE" id="PS50215">
    <property type="entry name" value="ADAM_MEPRO"/>
    <property type="match status" value="1"/>
</dbReference>
<evidence type="ECO:0000256" key="15">
    <source>
        <dbReference type="PIRSR" id="PIRSR613273-2"/>
    </source>
</evidence>
<dbReference type="FunFam" id="2.20.100.10:FF:000006">
    <property type="entry name" value="A disintegrin and metalloproteinase with thrombospondin motifs 1"/>
    <property type="match status" value="1"/>
</dbReference>
<dbReference type="WBParaSite" id="TCONS_00016912.p1">
    <property type="protein sequence ID" value="TCONS_00016912.p1"/>
    <property type="gene ID" value="XLOC_011572"/>
</dbReference>
<dbReference type="GO" id="GO:0030198">
    <property type="term" value="P:extracellular matrix organization"/>
    <property type="evidence" value="ECO:0007669"/>
    <property type="project" value="InterPro"/>
</dbReference>
<dbReference type="InterPro" id="IPR024079">
    <property type="entry name" value="MetalloPept_cat_dom_sf"/>
</dbReference>
<keyword evidence="5 15" id="KW-0479">Metal-binding</keyword>
<evidence type="ECO:0000256" key="8">
    <source>
        <dbReference type="ARBA" id="ARBA00022801"/>
    </source>
</evidence>
<keyword evidence="10" id="KW-0084">Basement membrane</keyword>
<keyword evidence="2" id="KW-0964">Secreted</keyword>
<dbReference type="Pfam" id="PF05986">
    <property type="entry name" value="ADAMTS_spacer1"/>
    <property type="match status" value="1"/>
</dbReference>
<dbReference type="PROSITE" id="PS51046">
    <property type="entry name" value="GON"/>
    <property type="match status" value="1"/>
</dbReference>
<protein>
    <submittedName>
        <fullName evidence="22">ADAM domain-containing protein</fullName>
    </submittedName>
    <submittedName>
        <fullName evidence="23">Peptidase M12B domain-containing protein</fullName>
    </submittedName>
</protein>
<feature type="disulfide bond" evidence="16">
    <location>
        <begin position="591"/>
        <end position="677"/>
    </location>
</feature>
<dbReference type="WBParaSite" id="SSTP_0000348500.1">
    <property type="protein sequence ID" value="SSTP_0000348500.1"/>
    <property type="gene ID" value="SSTP_0000348500"/>
</dbReference>
<dbReference type="Gene3D" id="2.20.100.10">
    <property type="entry name" value="Thrombospondin type-1 (TSP1) repeat"/>
    <property type="match status" value="16"/>
</dbReference>
<feature type="disulfide bond" evidence="16">
    <location>
        <begin position="629"/>
        <end position="659"/>
    </location>
</feature>
<feature type="binding site" evidence="15 17">
    <location>
        <position position="613"/>
    </location>
    <ligand>
        <name>Zn(2+)</name>
        <dbReference type="ChEBI" id="CHEBI:29105"/>
        <note>catalytic</note>
    </ligand>
</feature>
<dbReference type="FunFam" id="2.60.120.830:FF:000001">
    <property type="entry name" value="A disintegrin and metalloproteinase with thrombospondin motifs 1"/>
    <property type="match status" value="1"/>
</dbReference>
<keyword evidence="7" id="KW-0677">Repeat</keyword>
<feature type="disulfide bond" evidence="16">
    <location>
        <begin position="752"/>
        <end position="763"/>
    </location>
</feature>
<keyword evidence="6" id="KW-0732">Signal</keyword>
<evidence type="ECO:0000256" key="7">
    <source>
        <dbReference type="ARBA" id="ARBA00022737"/>
    </source>
</evidence>
<keyword evidence="18" id="KW-1133">Transmembrane helix</keyword>
<name>A0A0K0E1W7_STRER</name>
<feature type="active site" evidence="14 17">
    <location>
        <position position="614"/>
    </location>
</feature>
<dbReference type="PANTHER" id="PTHR13723:SF278">
    <property type="entry name" value="ADAM METALLOPEPTIDASE WITH THROMBOSPONDIN TYPE 1 MOTIF A, ISOFORM B"/>
    <property type="match status" value="1"/>
</dbReference>
<dbReference type="Pfam" id="PF00090">
    <property type="entry name" value="TSP_1"/>
    <property type="match status" value="1"/>
</dbReference>
<evidence type="ECO:0000256" key="12">
    <source>
        <dbReference type="ARBA" id="ARBA00023157"/>
    </source>
</evidence>
<dbReference type="GO" id="GO:0016477">
    <property type="term" value="P:cell migration"/>
    <property type="evidence" value="ECO:0007669"/>
    <property type="project" value="UniProtKB-ARBA"/>
</dbReference>
<dbReference type="AlphaFoldDB" id="A0A0K0E1W7"/>
<evidence type="ECO:0000256" key="14">
    <source>
        <dbReference type="PIRSR" id="PIRSR613273-1"/>
    </source>
</evidence>
<feature type="binding site" evidence="15">
    <location>
        <position position="555"/>
    </location>
    <ligand>
        <name>Ca(2+)</name>
        <dbReference type="ChEBI" id="CHEBI:29108"/>
        <label>1</label>
    </ligand>
</feature>
<dbReference type="GO" id="GO:0005604">
    <property type="term" value="C:basement membrane"/>
    <property type="evidence" value="ECO:0007669"/>
    <property type="project" value="UniProtKB-SubCell"/>
</dbReference>
<dbReference type="GO" id="GO:0008270">
    <property type="term" value="F:zinc ion binding"/>
    <property type="evidence" value="ECO:0007669"/>
    <property type="project" value="InterPro"/>
</dbReference>
<accession>A0A0K0E1W7</accession>
<dbReference type="SMART" id="SM00209">
    <property type="entry name" value="TSP1"/>
    <property type="match status" value="18"/>
</dbReference>
<evidence type="ECO:0000259" key="19">
    <source>
        <dbReference type="PROSITE" id="PS50215"/>
    </source>
</evidence>
<dbReference type="SUPFAM" id="SSF82895">
    <property type="entry name" value="TSP-1 type 1 repeat"/>
    <property type="match status" value="16"/>
</dbReference>
<dbReference type="Proteomes" id="UP000035681">
    <property type="component" value="Unplaced"/>
</dbReference>